<accession>A0A0A0HJZ8</accession>
<dbReference type="InterPro" id="IPR036291">
    <property type="entry name" value="NAD(P)-bd_dom_sf"/>
</dbReference>
<dbReference type="RefSeq" id="WP_037272513.1">
    <property type="nucleotide sequence ID" value="NZ_KN293979.1"/>
</dbReference>
<protein>
    <recommendedName>
        <fullName evidence="4">Ketoreductase domain-containing protein</fullName>
    </recommendedName>
</protein>
<evidence type="ECO:0000256" key="2">
    <source>
        <dbReference type="ARBA" id="ARBA00023002"/>
    </source>
</evidence>
<sequence>MRLSDGLAVVTGAGGGLGRALALDLAARGQCVVALGRAPDGIAETAAMDKSGRITPVTADVTGPQALRAAFAQITRTAPVTLLVNNAAVYPRRDFLDETPESFAETVAINLGGTVACTRLALDSMVETGFGRILNVSTFADLVPLPASSAYAVSKGAGRILTRALLADLADRFPGIVLTDWMPGMLATRMGVPHGLDPAQAARWGAALALWHDPTLNGAVFEQDREILPARGLKGLIKDALLLRRRRPRVIQT</sequence>
<evidence type="ECO:0000256" key="3">
    <source>
        <dbReference type="RuleBase" id="RU000363"/>
    </source>
</evidence>
<dbReference type="InterPro" id="IPR057326">
    <property type="entry name" value="KR_dom"/>
</dbReference>
<proteinExistence type="inferred from homology"/>
<dbReference type="PANTHER" id="PTHR44196:SF1">
    <property type="entry name" value="DEHYDROGENASE_REDUCTASE SDR FAMILY MEMBER 7B"/>
    <property type="match status" value="1"/>
</dbReference>
<comment type="caution">
    <text evidence="5">The sequence shown here is derived from an EMBL/GenBank/DDBJ whole genome shotgun (WGS) entry which is preliminary data.</text>
</comment>
<dbReference type="CDD" id="cd05233">
    <property type="entry name" value="SDR_c"/>
    <property type="match status" value="1"/>
</dbReference>
<dbReference type="eggNOG" id="COG1028">
    <property type="taxonomic scope" value="Bacteria"/>
</dbReference>
<dbReference type="OrthoDB" id="8280747at2"/>
<name>A0A0A0HJZ8_9RHOB</name>
<evidence type="ECO:0000313" key="5">
    <source>
        <dbReference type="EMBL" id="KGM88172.1"/>
    </source>
</evidence>
<dbReference type="PATRIC" id="fig|1288298.3.peg.1884"/>
<dbReference type="PANTHER" id="PTHR44196">
    <property type="entry name" value="DEHYDROGENASE/REDUCTASE SDR FAMILY MEMBER 7B"/>
    <property type="match status" value="1"/>
</dbReference>
<dbReference type="PRINTS" id="PR00081">
    <property type="entry name" value="GDHRDH"/>
</dbReference>
<dbReference type="InterPro" id="IPR002347">
    <property type="entry name" value="SDR_fam"/>
</dbReference>
<dbReference type="GO" id="GO:0016020">
    <property type="term" value="C:membrane"/>
    <property type="evidence" value="ECO:0007669"/>
    <property type="project" value="TreeGrafter"/>
</dbReference>
<evidence type="ECO:0000259" key="4">
    <source>
        <dbReference type="SMART" id="SM00822"/>
    </source>
</evidence>
<dbReference type="AlphaFoldDB" id="A0A0A0HJZ8"/>
<dbReference type="EMBL" id="AONH01000010">
    <property type="protein sequence ID" value="KGM88172.1"/>
    <property type="molecule type" value="Genomic_DNA"/>
</dbReference>
<dbReference type="SMART" id="SM00822">
    <property type="entry name" value="PKS_KR"/>
    <property type="match status" value="1"/>
</dbReference>
<dbReference type="STRING" id="215743.ROSMUCSMR3_01258"/>
<keyword evidence="2" id="KW-0560">Oxidoreductase</keyword>
<dbReference type="SUPFAM" id="SSF51735">
    <property type="entry name" value="NAD(P)-binding Rossmann-fold domains"/>
    <property type="match status" value="1"/>
</dbReference>
<comment type="similarity">
    <text evidence="1 3">Belongs to the short-chain dehydrogenases/reductases (SDR) family.</text>
</comment>
<dbReference type="Gene3D" id="3.40.50.720">
    <property type="entry name" value="NAD(P)-binding Rossmann-like Domain"/>
    <property type="match status" value="1"/>
</dbReference>
<evidence type="ECO:0000256" key="1">
    <source>
        <dbReference type="ARBA" id="ARBA00006484"/>
    </source>
</evidence>
<dbReference type="GO" id="GO:0016491">
    <property type="term" value="F:oxidoreductase activity"/>
    <property type="evidence" value="ECO:0007669"/>
    <property type="project" value="UniProtKB-KW"/>
</dbReference>
<dbReference type="PRINTS" id="PR00080">
    <property type="entry name" value="SDRFAMILY"/>
</dbReference>
<gene>
    <name evidence="5" type="ORF">rosmuc_01867</name>
</gene>
<reference evidence="5 6" key="1">
    <citation type="submission" date="2013-01" db="EMBL/GenBank/DDBJ databases">
        <authorList>
            <person name="Fiebig A."/>
            <person name="Goeker M."/>
            <person name="Klenk H.-P.P."/>
        </authorList>
    </citation>
    <scope>NUCLEOTIDE SEQUENCE [LARGE SCALE GENOMIC DNA]</scope>
    <source>
        <strain evidence="5 6">DSM 17069</strain>
    </source>
</reference>
<feature type="domain" description="Ketoreductase" evidence="4">
    <location>
        <begin position="6"/>
        <end position="207"/>
    </location>
</feature>
<dbReference type="HOGENOM" id="CLU_010194_2_10_5"/>
<organism evidence="5 6">
    <name type="scientific">Roseovarius mucosus DSM 17069</name>
    <dbReference type="NCBI Taxonomy" id="1288298"/>
    <lineage>
        <taxon>Bacteria</taxon>
        <taxon>Pseudomonadati</taxon>
        <taxon>Pseudomonadota</taxon>
        <taxon>Alphaproteobacteria</taxon>
        <taxon>Rhodobacterales</taxon>
        <taxon>Roseobacteraceae</taxon>
        <taxon>Roseovarius</taxon>
    </lineage>
</organism>
<dbReference type="Proteomes" id="UP000030021">
    <property type="component" value="Unassembled WGS sequence"/>
</dbReference>
<evidence type="ECO:0000313" key="6">
    <source>
        <dbReference type="Proteomes" id="UP000030021"/>
    </source>
</evidence>
<dbReference type="Pfam" id="PF00106">
    <property type="entry name" value="adh_short"/>
    <property type="match status" value="1"/>
</dbReference>